<evidence type="ECO:0000259" key="5">
    <source>
        <dbReference type="Pfam" id="PF00884"/>
    </source>
</evidence>
<dbReference type="InterPro" id="IPR017850">
    <property type="entry name" value="Alkaline_phosphatase_core_sf"/>
</dbReference>
<dbReference type="PROSITE" id="PS00149">
    <property type="entry name" value="SULFATASE_2"/>
    <property type="match status" value="1"/>
</dbReference>
<proteinExistence type="inferred from homology"/>
<dbReference type="GO" id="GO:0004065">
    <property type="term" value="F:arylsulfatase activity"/>
    <property type="evidence" value="ECO:0007669"/>
    <property type="project" value="TreeGrafter"/>
</dbReference>
<dbReference type="PANTHER" id="PTHR42693:SF53">
    <property type="entry name" value="ENDO-4-O-SULFATASE"/>
    <property type="match status" value="1"/>
</dbReference>
<dbReference type="EMBL" id="PFMR01000190">
    <property type="protein sequence ID" value="PIZ16379.1"/>
    <property type="molecule type" value="Genomic_DNA"/>
</dbReference>
<comment type="similarity">
    <text evidence="1">Belongs to the sulfatase family.</text>
</comment>
<keyword evidence="3" id="KW-0378">Hydrolase</keyword>
<evidence type="ECO:0000256" key="2">
    <source>
        <dbReference type="ARBA" id="ARBA00022723"/>
    </source>
</evidence>
<name>A0A2M7SA94_9BACT</name>
<accession>A0A2M7SA94</accession>
<keyword evidence="2" id="KW-0479">Metal-binding</keyword>
<dbReference type="Pfam" id="PF00884">
    <property type="entry name" value="Sulfatase"/>
    <property type="match status" value="1"/>
</dbReference>
<organism evidence="6 7">
    <name type="scientific">Candidatus Desantisbacteria bacterium CG_4_10_14_0_8_um_filter_48_22</name>
    <dbReference type="NCBI Taxonomy" id="1974543"/>
    <lineage>
        <taxon>Bacteria</taxon>
        <taxon>Candidatus Desantisiibacteriota</taxon>
    </lineage>
</organism>
<dbReference type="Gene3D" id="3.40.720.10">
    <property type="entry name" value="Alkaline Phosphatase, subunit A"/>
    <property type="match status" value="1"/>
</dbReference>
<evidence type="ECO:0000256" key="1">
    <source>
        <dbReference type="ARBA" id="ARBA00008779"/>
    </source>
</evidence>
<evidence type="ECO:0000256" key="3">
    <source>
        <dbReference type="ARBA" id="ARBA00022801"/>
    </source>
</evidence>
<keyword evidence="4" id="KW-0106">Calcium</keyword>
<dbReference type="SUPFAM" id="SSF53649">
    <property type="entry name" value="Alkaline phosphatase-like"/>
    <property type="match status" value="1"/>
</dbReference>
<evidence type="ECO:0000313" key="7">
    <source>
        <dbReference type="Proteomes" id="UP000229307"/>
    </source>
</evidence>
<protein>
    <submittedName>
        <fullName evidence="6">Arylsulfatase</fullName>
    </submittedName>
</protein>
<dbReference type="PANTHER" id="PTHR42693">
    <property type="entry name" value="ARYLSULFATASE FAMILY MEMBER"/>
    <property type="match status" value="1"/>
</dbReference>
<evidence type="ECO:0000313" key="6">
    <source>
        <dbReference type="EMBL" id="PIZ16379.1"/>
    </source>
</evidence>
<comment type="caution">
    <text evidence="6">The sequence shown here is derived from an EMBL/GenBank/DDBJ whole genome shotgun (WGS) entry which is preliminary data.</text>
</comment>
<dbReference type="InterPro" id="IPR050738">
    <property type="entry name" value="Sulfatase"/>
</dbReference>
<dbReference type="AlphaFoldDB" id="A0A2M7SA94"/>
<dbReference type="InterPro" id="IPR024607">
    <property type="entry name" value="Sulfatase_CS"/>
</dbReference>
<reference evidence="7" key="1">
    <citation type="submission" date="2017-09" db="EMBL/GenBank/DDBJ databases">
        <title>Depth-based differentiation of microbial function through sediment-hosted aquifers and enrichment of novel symbionts in the deep terrestrial subsurface.</title>
        <authorList>
            <person name="Probst A.J."/>
            <person name="Ladd B."/>
            <person name="Jarett J.K."/>
            <person name="Geller-Mcgrath D.E."/>
            <person name="Sieber C.M.K."/>
            <person name="Emerson J.B."/>
            <person name="Anantharaman K."/>
            <person name="Thomas B.C."/>
            <person name="Malmstrom R."/>
            <person name="Stieglmeier M."/>
            <person name="Klingl A."/>
            <person name="Woyke T."/>
            <person name="Ryan C.M."/>
            <person name="Banfield J.F."/>
        </authorList>
    </citation>
    <scope>NUCLEOTIDE SEQUENCE [LARGE SCALE GENOMIC DNA]</scope>
</reference>
<feature type="domain" description="Sulfatase N-terminal" evidence="5">
    <location>
        <begin position="3"/>
        <end position="312"/>
    </location>
</feature>
<dbReference type="PROSITE" id="PS00523">
    <property type="entry name" value="SULFATASE_1"/>
    <property type="match status" value="1"/>
</dbReference>
<gene>
    <name evidence="6" type="ORF">COY52_07155</name>
</gene>
<dbReference type="Proteomes" id="UP000229307">
    <property type="component" value="Unassembled WGS sequence"/>
</dbReference>
<evidence type="ECO:0000256" key="4">
    <source>
        <dbReference type="ARBA" id="ARBA00022837"/>
    </source>
</evidence>
<dbReference type="InterPro" id="IPR000917">
    <property type="entry name" value="Sulfatase_N"/>
</dbReference>
<sequence>MKPNIVLILADDMGYGDFGVFNKGLSRTPILDWLVKEGVCLTQHYSGSPVCAPARASLMTGRYPHRTGAIDTLEGRGLDRLSLKERTIADALKSEGYATGLVGKWHLGALDPRYHPNSRGFDEFAGFRGGWQDYYQWRLDRNGSFQKADGRYLTDVFTEEAVSFIRRHSKEPFFLHVTYNAPHFPFQVPEEEHEYFVNKGKFTKGVSLIYAMIARMDRGIAQIIEELSKQGIEENTIVVFTSDNGPQFGGEGDMCTTRFNCGFNGSKGIVYEGGIRVPAIARWPAGLEKGMQVNEMVHFTDWFPTLLAAAGAKVPPDLKIDGWNVLPVLKGKKGRVNTKRFWQWNRYTPVITSNAAMRDGPWKLVRPVLHESFFVTREDGQMDMALKYEPEKFIDICRDPEPMRRIPPALPAQLYNIDIDPLERNDRAPSEPERVERMLNQLEDWFYEVEQDRKSIKDS</sequence>
<dbReference type="Gene3D" id="3.30.1120.10">
    <property type="match status" value="1"/>
</dbReference>
<dbReference type="GO" id="GO:0046872">
    <property type="term" value="F:metal ion binding"/>
    <property type="evidence" value="ECO:0007669"/>
    <property type="project" value="UniProtKB-KW"/>
</dbReference>